<dbReference type="AlphaFoldDB" id="A0A0A2LFF4"/>
<dbReference type="InterPro" id="IPR039875">
    <property type="entry name" value="LENG1-like"/>
</dbReference>
<feature type="region of interest" description="Disordered" evidence="2">
    <location>
        <begin position="192"/>
        <end position="353"/>
    </location>
</feature>
<feature type="region of interest" description="Disordered" evidence="2">
    <location>
        <begin position="48"/>
        <end position="117"/>
    </location>
</feature>
<dbReference type="Proteomes" id="UP000030104">
    <property type="component" value="Unassembled WGS sequence"/>
</dbReference>
<dbReference type="PhylomeDB" id="A0A0A2LFF4"/>
<evidence type="ECO:0000259" key="3">
    <source>
        <dbReference type="SMART" id="SM01083"/>
    </source>
</evidence>
<dbReference type="InterPro" id="IPR019339">
    <property type="entry name" value="CIR_N_dom"/>
</dbReference>
<feature type="domain" description="CBF1-interacting co-repressor CIR N-terminal" evidence="3">
    <location>
        <begin position="10"/>
        <end position="46"/>
    </location>
</feature>
<dbReference type="PANTHER" id="PTHR22093:SF0">
    <property type="entry name" value="LEUKOCYTE RECEPTOR CLUSTER MEMBER 1"/>
    <property type="match status" value="1"/>
</dbReference>
<evidence type="ECO:0000313" key="4">
    <source>
        <dbReference type="EMBL" id="KGO77921.1"/>
    </source>
</evidence>
<feature type="compositionally biased region" description="Basic and acidic residues" evidence="2">
    <location>
        <begin position="284"/>
        <end position="301"/>
    </location>
</feature>
<organism evidence="4 5">
    <name type="scientific">Penicillium italicum</name>
    <name type="common">Blue mold</name>
    <dbReference type="NCBI Taxonomy" id="40296"/>
    <lineage>
        <taxon>Eukaryota</taxon>
        <taxon>Fungi</taxon>
        <taxon>Dikarya</taxon>
        <taxon>Ascomycota</taxon>
        <taxon>Pezizomycotina</taxon>
        <taxon>Eurotiomycetes</taxon>
        <taxon>Eurotiomycetidae</taxon>
        <taxon>Eurotiales</taxon>
        <taxon>Aspergillaceae</taxon>
        <taxon>Penicillium</taxon>
    </lineage>
</organism>
<dbReference type="OMA" id="KRYSAQF"/>
<dbReference type="HOGENOM" id="CLU_047019_1_1_1"/>
<reference evidence="4 5" key="1">
    <citation type="journal article" date="2015" name="Mol. Plant Microbe Interact.">
        <title>Genome, transcriptome, and functional analyses of Penicillium expansum provide new insights into secondary metabolism and pathogenicity.</title>
        <authorList>
            <person name="Ballester A.R."/>
            <person name="Marcet-Houben M."/>
            <person name="Levin E."/>
            <person name="Sela N."/>
            <person name="Selma-Lazaro C."/>
            <person name="Carmona L."/>
            <person name="Wisniewski M."/>
            <person name="Droby S."/>
            <person name="Gonzalez-Candelas L."/>
            <person name="Gabaldon T."/>
        </authorList>
    </citation>
    <scope>NUCLEOTIDE SEQUENCE [LARGE SCALE GENOMIC DNA]</scope>
    <source>
        <strain evidence="4 5">PHI-1</strain>
    </source>
</reference>
<dbReference type="EMBL" id="JQGA01000087">
    <property type="protein sequence ID" value="KGO77921.1"/>
    <property type="molecule type" value="Genomic_DNA"/>
</dbReference>
<name>A0A0A2LFF4_PENIT</name>
<keyword evidence="5" id="KW-1185">Reference proteome</keyword>
<dbReference type="STRING" id="40296.A0A0A2LFF4"/>
<feature type="compositionally biased region" description="Basic and acidic residues" evidence="2">
    <location>
        <begin position="205"/>
        <end position="222"/>
    </location>
</feature>
<dbReference type="OrthoDB" id="2159131at2759"/>
<proteinExistence type="predicted"/>
<gene>
    <name evidence="4" type="ORF">PITC_061020</name>
</gene>
<feature type="compositionally biased region" description="Basic and acidic residues" evidence="2">
    <location>
        <begin position="336"/>
        <end position="353"/>
    </location>
</feature>
<comment type="caution">
    <text evidence="4">The sequence shown here is derived from an EMBL/GenBank/DDBJ whole genome shotgun (WGS) entry which is preliminary data.</text>
</comment>
<feature type="coiled-coil region" evidence="1">
    <location>
        <begin position="17"/>
        <end position="44"/>
    </location>
</feature>
<evidence type="ECO:0000313" key="5">
    <source>
        <dbReference type="Proteomes" id="UP000030104"/>
    </source>
</evidence>
<keyword evidence="1" id="KW-0175">Coiled coil</keyword>
<feature type="compositionally biased region" description="Basic residues" evidence="2">
    <location>
        <begin position="302"/>
        <end position="335"/>
    </location>
</feature>
<evidence type="ECO:0000256" key="1">
    <source>
        <dbReference type="SAM" id="Coils"/>
    </source>
</evidence>
<evidence type="ECO:0000256" key="2">
    <source>
        <dbReference type="SAM" id="MobiDB-lite"/>
    </source>
</evidence>
<feature type="compositionally biased region" description="Basic and acidic residues" evidence="2">
    <location>
        <begin position="100"/>
        <end position="117"/>
    </location>
</feature>
<sequence>MPLHLLGKKSWNVYNVENIARVKRDEAQAKAREEEDERIMQEVDAERRIKILRGERPPTPPPAPSLVSSEPGARPDRKSASDAGGFRKKRRVAGEDDTDRDIRYAREDAAQATAKREELMLASRKADTAQAPILDKAGHINLFPAASAKTEKNSEAEAEAARKKRSYEDQYTMRFSNAAGFKETIGRKPWYSSAEQNATAPGSMPEKDVWGNEDPRRKERTQARMSANDPLAAIKRGVRQLKTTEQERKRWNDEKRREIETLKAEEVRKSSHRRRRSPSVDSLDGFKLDAPDRERKENRRSSDRHHRRHRDQSRDRSHHRSRHHSSHRSHRHHHDQRSEAARREKHPETKNKS</sequence>
<feature type="compositionally biased region" description="Basic and acidic residues" evidence="2">
    <location>
        <begin position="242"/>
        <end position="269"/>
    </location>
</feature>
<protein>
    <recommendedName>
        <fullName evidence="3">CBF1-interacting co-repressor CIR N-terminal domain-containing protein</fullName>
    </recommendedName>
</protein>
<dbReference type="SMART" id="SM01083">
    <property type="entry name" value="Cir_N"/>
    <property type="match status" value="1"/>
</dbReference>
<dbReference type="PANTHER" id="PTHR22093">
    <property type="entry name" value="LEUKOCYTE RECEPTOR CLUSTER LRC MEMBER 1"/>
    <property type="match status" value="1"/>
</dbReference>
<accession>A0A0A2LFF4</accession>